<dbReference type="Gene3D" id="2.40.50.100">
    <property type="match status" value="1"/>
</dbReference>
<dbReference type="Proteomes" id="UP001251374">
    <property type="component" value="Unassembled WGS sequence"/>
</dbReference>
<dbReference type="PROSITE" id="PS51826">
    <property type="entry name" value="PSBD"/>
    <property type="match status" value="1"/>
</dbReference>
<dbReference type="EC" id="2.3.1.-" evidence="7"/>
<keyword evidence="6 7" id="KW-0012">Acyltransferase</keyword>
<evidence type="ECO:0000256" key="3">
    <source>
        <dbReference type="ARBA" id="ARBA00011484"/>
    </source>
</evidence>
<dbReference type="Pfam" id="PF00198">
    <property type="entry name" value="2-oxoacid_dh"/>
    <property type="match status" value="1"/>
</dbReference>
<feature type="compositionally biased region" description="Low complexity" evidence="8">
    <location>
        <begin position="162"/>
        <end position="185"/>
    </location>
</feature>
<comment type="caution">
    <text evidence="11">The sequence shown here is derived from an EMBL/GenBank/DDBJ whole genome shotgun (WGS) entry which is preliminary data.</text>
</comment>
<evidence type="ECO:0000259" key="10">
    <source>
        <dbReference type="PROSITE" id="PS51826"/>
    </source>
</evidence>
<evidence type="ECO:0000256" key="7">
    <source>
        <dbReference type="RuleBase" id="RU003423"/>
    </source>
</evidence>
<proteinExistence type="inferred from homology"/>
<dbReference type="Pfam" id="PF00364">
    <property type="entry name" value="Biotin_lipoyl"/>
    <property type="match status" value="1"/>
</dbReference>
<dbReference type="CDD" id="cd06849">
    <property type="entry name" value="lipoyl_domain"/>
    <property type="match status" value="1"/>
</dbReference>
<sequence>MSEFKLPDIGEGIVECEVVKWLVGEGDEIREDQPVVEVMTDKALVEITAPESGRVTALHYAEGESARVHSALFSYRPAGQAEAEPVAEAEAEGTSALADEEANSPSPESASAGASEPLPAAAKRTPASPAVRRLARELGVALSEVTGSGKDGRVLKEDLQAIQPPAAPSRPAASSETAARAEQQSGLRAAMARHMREAVSIPHFHYGEEIDVSALLALHQRLKAAADAQGQRLTLMALFMKSLALALGEHPRVNAGYRPESDEVHFHQHCHIGMAVDSPAGLIVPVVRHVERSSLMALAGEIARLTQAARDGRVGGDDLKGATITLSNIGALGGTYATPIISAPQVAIGAIGRVQHLPRFAADGAVVSRAIMTVTWAGDHRVLDGGDMARFCQAWKGYLEAPESMLLHLG</sequence>
<feature type="domain" description="Lipoyl-binding" evidence="9">
    <location>
        <begin position="1"/>
        <end position="76"/>
    </location>
</feature>
<dbReference type="InterPro" id="IPR036625">
    <property type="entry name" value="E3-bd_dom_sf"/>
</dbReference>
<dbReference type="RefSeq" id="WP_309721625.1">
    <property type="nucleotide sequence ID" value="NZ_JARWAM010000008.1"/>
</dbReference>
<dbReference type="Pfam" id="PF02817">
    <property type="entry name" value="E3_binding"/>
    <property type="match status" value="1"/>
</dbReference>
<protein>
    <recommendedName>
        <fullName evidence="7">Dihydrolipoamide acetyltransferase component of pyruvate dehydrogenase complex</fullName>
        <ecNumber evidence="7">2.3.1.-</ecNumber>
    </recommendedName>
</protein>
<evidence type="ECO:0000256" key="2">
    <source>
        <dbReference type="ARBA" id="ARBA00007317"/>
    </source>
</evidence>
<dbReference type="EMBL" id="JARWAM010000008">
    <property type="protein sequence ID" value="MDR5906016.1"/>
    <property type="molecule type" value="Genomic_DNA"/>
</dbReference>
<gene>
    <name evidence="11" type="ORF">QC821_12075</name>
</gene>
<dbReference type="PROSITE" id="PS50968">
    <property type="entry name" value="BIOTINYL_LIPOYL"/>
    <property type="match status" value="1"/>
</dbReference>
<feature type="domain" description="Peripheral subunit-binding (PSBD)" evidence="10">
    <location>
        <begin position="126"/>
        <end position="163"/>
    </location>
</feature>
<dbReference type="SUPFAM" id="SSF47005">
    <property type="entry name" value="Peripheral subunit-binding domain of 2-oxo acid dehydrogenase complex"/>
    <property type="match status" value="1"/>
</dbReference>
<dbReference type="InterPro" id="IPR050743">
    <property type="entry name" value="2-oxoacid_DH_E2_comp"/>
</dbReference>
<accession>A0ABU1HEW9</accession>
<organism evidence="11 12">
    <name type="scientific">Franzmannia qiaohouensis</name>
    <dbReference type="NCBI Taxonomy" id="1329370"/>
    <lineage>
        <taxon>Bacteria</taxon>
        <taxon>Pseudomonadati</taxon>
        <taxon>Pseudomonadota</taxon>
        <taxon>Gammaproteobacteria</taxon>
        <taxon>Oceanospirillales</taxon>
        <taxon>Halomonadaceae</taxon>
        <taxon>Franzmannia</taxon>
    </lineage>
</organism>
<reference evidence="11 12" key="1">
    <citation type="submission" date="2023-04" db="EMBL/GenBank/DDBJ databases">
        <title>A long-awaited taxogenomic arrangement of the family Halomonadaceae.</title>
        <authorList>
            <person name="De La Haba R."/>
            <person name="Chuvochina M."/>
            <person name="Wittouck S."/>
            <person name="Arahal D.R."/>
            <person name="Sanchez-Porro C."/>
            <person name="Hugenholtz P."/>
            <person name="Ventosa A."/>
        </authorList>
    </citation>
    <scope>NUCLEOTIDE SEQUENCE [LARGE SCALE GENOMIC DNA]</scope>
    <source>
        <strain evidence="11 12">DSM 26770</strain>
    </source>
</reference>
<dbReference type="PANTHER" id="PTHR43178">
    <property type="entry name" value="DIHYDROLIPOAMIDE ACETYLTRANSFERASE COMPONENT OF PYRUVATE DEHYDROGENASE COMPLEX"/>
    <property type="match status" value="1"/>
</dbReference>
<dbReference type="InterPro" id="IPR004167">
    <property type="entry name" value="PSBD"/>
</dbReference>
<feature type="region of interest" description="Disordered" evidence="8">
    <location>
        <begin position="162"/>
        <end position="189"/>
    </location>
</feature>
<comment type="cofactor">
    <cofactor evidence="1 7">
        <name>(R)-lipoate</name>
        <dbReference type="ChEBI" id="CHEBI:83088"/>
    </cofactor>
</comment>
<keyword evidence="4 7" id="KW-0808">Transferase</keyword>
<evidence type="ECO:0000313" key="12">
    <source>
        <dbReference type="Proteomes" id="UP001251374"/>
    </source>
</evidence>
<dbReference type="InterPro" id="IPR023213">
    <property type="entry name" value="CAT-like_dom_sf"/>
</dbReference>
<comment type="subunit">
    <text evidence="3">Forms a 24-polypeptide structural core with octahedral symmetry.</text>
</comment>
<evidence type="ECO:0000256" key="4">
    <source>
        <dbReference type="ARBA" id="ARBA00022679"/>
    </source>
</evidence>
<feature type="compositionally biased region" description="Low complexity" evidence="8">
    <location>
        <begin position="103"/>
        <end position="122"/>
    </location>
</feature>
<dbReference type="PANTHER" id="PTHR43178:SF5">
    <property type="entry name" value="LIPOAMIDE ACYLTRANSFERASE COMPONENT OF BRANCHED-CHAIN ALPHA-KETO ACID DEHYDROGENASE COMPLEX, MITOCHONDRIAL"/>
    <property type="match status" value="1"/>
</dbReference>
<evidence type="ECO:0000259" key="9">
    <source>
        <dbReference type="PROSITE" id="PS50968"/>
    </source>
</evidence>
<evidence type="ECO:0000256" key="8">
    <source>
        <dbReference type="SAM" id="MobiDB-lite"/>
    </source>
</evidence>
<evidence type="ECO:0000256" key="5">
    <source>
        <dbReference type="ARBA" id="ARBA00022823"/>
    </source>
</evidence>
<evidence type="ECO:0000256" key="1">
    <source>
        <dbReference type="ARBA" id="ARBA00001938"/>
    </source>
</evidence>
<dbReference type="InterPro" id="IPR000089">
    <property type="entry name" value="Biotin_lipoyl"/>
</dbReference>
<dbReference type="Gene3D" id="3.30.559.10">
    <property type="entry name" value="Chloramphenicol acetyltransferase-like domain"/>
    <property type="match status" value="1"/>
</dbReference>
<evidence type="ECO:0000256" key="6">
    <source>
        <dbReference type="ARBA" id="ARBA00023315"/>
    </source>
</evidence>
<dbReference type="Gene3D" id="4.10.320.10">
    <property type="entry name" value="E3-binding domain"/>
    <property type="match status" value="1"/>
</dbReference>
<keyword evidence="5 7" id="KW-0450">Lipoyl</keyword>
<comment type="similarity">
    <text evidence="2 7">Belongs to the 2-oxoacid dehydrogenase family.</text>
</comment>
<feature type="region of interest" description="Disordered" evidence="8">
    <location>
        <begin position="79"/>
        <end position="129"/>
    </location>
</feature>
<dbReference type="SUPFAM" id="SSF52777">
    <property type="entry name" value="CoA-dependent acyltransferases"/>
    <property type="match status" value="1"/>
</dbReference>
<dbReference type="InterPro" id="IPR001078">
    <property type="entry name" value="2-oxoacid_DH_actylTfrase"/>
</dbReference>
<name>A0ABU1HEW9_9GAMM</name>
<dbReference type="InterPro" id="IPR011053">
    <property type="entry name" value="Single_hybrid_motif"/>
</dbReference>
<dbReference type="SUPFAM" id="SSF51230">
    <property type="entry name" value="Single hybrid motif"/>
    <property type="match status" value="1"/>
</dbReference>
<evidence type="ECO:0000313" key="11">
    <source>
        <dbReference type="EMBL" id="MDR5906016.1"/>
    </source>
</evidence>
<keyword evidence="12" id="KW-1185">Reference proteome</keyword>